<organism evidence="1 2">
    <name type="scientific">Sinorhizobium garamanticum</name>
    <dbReference type="NCBI Taxonomy" id="680247"/>
    <lineage>
        <taxon>Bacteria</taxon>
        <taxon>Pseudomonadati</taxon>
        <taxon>Pseudomonadota</taxon>
        <taxon>Alphaproteobacteria</taxon>
        <taxon>Hyphomicrobiales</taxon>
        <taxon>Rhizobiaceae</taxon>
        <taxon>Sinorhizobium/Ensifer group</taxon>
        <taxon>Sinorhizobium</taxon>
    </lineage>
</organism>
<proteinExistence type="predicted"/>
<reference evidence="1 2" key="1">
    <citation type="submission" date="2023-03" db="EMBL/GenBank/DDBJ databases">
        <authorList>
            <person name="Kaur S."/>
            <person name="Espinosa-Saiz D."/>
            <person name="Velazquez E."/>
            <person name="Menendez E."/>
            <person name="diCenzo G.C."/>
        </authorList>
    </citation>
    <scope>NUCLEOTIDE SEQUENCE [LARGE SCALE GENOMIC DNA]</scope>
    <source>
        <strain evidence="1 2">LMG 24692</strain>
    </source>
</reference>
<evidence type="ECO:0000313" key="1">
    <source>
        <dbReference type="EMBL" id="WEX89244.1"/>
    </source>
</evidence>
<dbReference type="EMBL" id="CP120373">
    <property type="protein sequence ID" value="WEX89244.1"/>
    <property type="molecule type" value="Genomic_DNA"/>
</dbReference>
<evidence type="ECO:0000313" key="2">
    <source>
        <dbReference type="Proteomes" id="UP001229355"/>
    </source>
</evidence>
<accession>A0ABY8DEC6</accession>
<gene>
    <name evidence="1" type="ORF">PZN02_001804</name>
</gene>
<sequence>MSVPFLAGSAGLSFATQLRGLFARWRAWQTSYAAPCCEAPWHNPRLLSDAGLSDEPGRLPDLDATRLESVYRSHWML</sequence>
<dbReference type="Proteomes" id="UP001229355">
    <property type="component" value="Chromosome 1"/>
</dbReference>
<name>A0ABY8DEC6_9HYPH</name>
<dbReference type="RefSeq" id="WP_280661222.1">
    <property type="nucleotide sequence ID" value="NZ_CP120373.1"/>
</dbReference>
<keyword evidence="2" id="KW-1185">Reference proteome</keyword>
<protein>
    <recommendedName>
        <fullName evidence="3">DUF1127 domain-containing protein</fullName>
    </recommendedName>
</protein>
<evidence type="ECO:0008006" key="3">
    <source>
        <dbReference type="Google" id="ProtNLM"/>
    </source>
</evidence>